<reference evidence="8 9" key="1">
    <citation type="submission" date="2019-02" db="EMBL/GenBank/DDBJ databases">
        <title>Isolation and identification of novel species under the genus Muribaculum.</title>
        <authorList>
            <person name="Miyake S."/>
            <person name="Ding Y."/>
            <person name="Low A."/>
            <person name="Soh M."/>
            <person name="Seedorf H."/>
        </authorList>
    </citation>
    <scope>NUCLEOTIDE SEQUENCE [LARGE SCALE GENOMIC DNA]</scope>
    <source>
        <strain evidence="8 9">TLL-A3</strain>
    </source>
</reference>
<feature type="transmembrane region" description="Helical" evidence="6">
    <location>
        <begin position="202"/>
        <end position="226"/>
    </location>
</feature>
<evidence type="ECO:0000256" key="4">
    <source>
        <dbReference type="ARBA" id="ARBA00022989"/>
    </source>
</evidence>
<dbReference type="RefSeq" id="WP_135471455.1">
    <property type="nucleotide sequence ID" value="NZ_CASCNC010000009.1"/>
</dbReference>
<dbReference type="EMBL" id="SJSA01000001">
    <property type="protein sequence ID" value="TGG40442.1"/>
    <property type="molecule type" value="Genomic_DNA"/>
</dbReference>
<dbReference type="InterPro" id="IPR005899">
    <property type="entry name" value="Na_pump_deCOase"/>
</dbReference>
<keyword evidence="4 6" id="KW-1133">Transmembrane helix</keyword>
<dbReference type="AlphaFoldDB" id="A0A4Z0VB91"/>
<dbReference type="GO" id="GO:0015081">
    <property type="term" value="F:sodium ion transmembrane transporter activity"/>
    <property type="evidence" value="ECO:0007669"/>
    <property type="project" value="InterPro"/>
</dbReference>
<evidence type="ECO:0000313" key="9">
    <source>
        <dbReference type="Proteomes" id="UP000297635"/>
    </source>
</evidence>
<evidence type="ECO:0000256" key="3">
    <source>
        <dbReference type="ARBA" id="ARBA00022692"/>
    </source>
</evidence>
<dbReference type="PROSITE" id="PS51841">
    <property type="entry name" value="LTD"/>
    <property type="match status" value="1"/>
</dbReference>
<dbReference type="Proteomes" id="UP000297635">
    <property type="component" value="Unassembled WGS sequence"/>
</dbReference>
<comment type="subcellular location">
    <subcellularLocation>
        <location evidence="1">Cell membrane</location>
    </subcellularLocation>
</comment>
<evidence type="ECO:0000256" key="1">
    <source>
        <dbReference type="ARBA" id="ARBA00004236"/>
    </source>
</evidence>
<evidence type="ECO:0000256" key="2">
    <source>
        <dbReference type="ARBA" id="ARBA00022475"/>
    </source>
</evidence>
<dbReference type="GeneID" id="82149542"/>
<keyword evidence="9" id="KW-1185">Reference proteome</keyword>
<keyword evidence="2" id="KW-1003">Cell membrane</keyword>
<proteinExistence type="predicted"/>
<keyword evidence="5 6" id="KW-0472">Membrane</keyword>
<evidence type="ECO:0000256" key="5">
    <source>
        <dbReference type="ARBA" id="ARBA00023136"/>
    </source>
</evidence>
<protein>
    <submittedName>
        <fullName evidence="8">Lamin tail domain-containing protein</fullName>
    </submittedName>
</protein>
<evidence type="ECO:0000256" key="6">
    <source>
        <dbReference type="SAM" id="Phobius"/>
    </source>
</evidence>
<name>A0A4Z0VB91_9BACT</name>
<comment type="caution">
    <text evidence="8">The sequence shown here is derived from an EMBL/GenBank/DDBJ whole genome shotgun (WGS) entry which is preliminary data.</text>
</comment>
<dbReference type="Pfam" id="PF04277">
    <property type="entry name" value="OAD_gamma"/>
    <property type="match status" value="1"/>
</dbReference>
<sequence length="309" mass="34191">MKKRILTLFVVALAGVIAISAQGRRGLRINEVMIANDSTSVVDDFGRYNAWVELFNSTFGPLEISSVFLTNDPSKPTLYPVPLGDVNTEIPPRQHILFWADGQPNKGTFHTNFVFVPGKDNYIAIYDADGKSLIDEITVPGDLKPGQTYARKVDGEGGVNDVDAWEVRDGSEEKYITPSSNNVIKSTNLKVDMFAEQDENGFGMAIMAMCIVFTALLVLALCFNIINKIGARISTKRKEKALADTLPEVVSEGRPDNDTGEVIAAISMALHDHLDAHDRESTVLTINKVRRAYSPWSSKIYSLRELPRR</sequence>
<feature type="domain" description="LTD" evidence="7">
    <location>
        <begin position="13"/>
        <end position="142"/>
    </location>
</feature>
<organism evidence="8 9">
    <name type="scientific">Duncaniella freteri</name>
    <dbReference type="NCBI Taxonomy" id="2530391"/>
    <lineage>
        <taxon>Bacteria</taxon>
        <taxon>Pseudomonadati</taxon>
        <taxon>Bacteroidota</taxon>
        <taxon>Bacteroidia</taxon>
        <taxon>Bacteroidales</taxon>
        <taxon>Muribaculaceae</taxon>
        <taxon>Duncaniella</taxon>
    </lineage>
</organism>
<accession>A0A4Z0VB91</accession>
<gene>
    <name evidence="8" type="ORF">EZ315_07030</name>
</gene>
<evidence type="ECO:0000313" key="8">
    <source>
        <dbReference type="EMBL" id="TGG40442.1"/>
    </source>
</evidence>
<dbReference type="GO" id="GO:0005886">
    <property type="term" value="C:plasma membrane"/>
    <property type="evidence" value="ECO:0007669"/>
    <property type="project" value="UniProtKB-SubCell"/>
</dbReference>
<dbReference type="GO" id="GO:0036376">
    <property type="term" value="P:sodium ion export across plasma membrane"/>
    <property type="evidence" value="ECO:0007669"/>
    <property type="project" value="InterPro"/>
</dbReference>
<evidence type="ECO:0000259" key="7">
    <source>
        <dbReference type="PROSITE" id="PS51841"/>
    </source>
</evidence>
<keyword evidence="3 6" id="KW-0812">Transmembrane</keyword>
<dbReference type="InterPro" id="IPR001322">
    <property type="entry name" value="Lamin_tail_dom"/>
</dbReference>